<dbReference type="InterPro" id="IPR045428">
    <property type="entry name" value="EACC1"/>
</dbReference>
<dbReference type="Proteomes" id="UP000198415">
    <property type="component" value="Unassembled WGS sequence"/>
</dbReference>
<evidence type="ECO:0000256" key="1">
    <source>
        <dbReference type="SAM" id="MobiDB-lite"/>
    </source>
</evidence>
<feature type="region of interest" description="Disordered" evidence="1">
    <location>
        <begin position="107"/>
        <end position="127"/>
    </location>
</feature>
<gene>
    <name evidence="3" type="ORF">SAMN06264365_101154</name>
</gene>
<keyword evidence="4" id="KW-1185">Reference proteome</keyword>
<evidence type="ECO:0000313" key="4">
    <source>
        <dbReference type="Proteomes" id="UP000198415"/>
    </source>
</evidence>
<keyword evidence="2" id="KW-0812">Transmembrane</keyword>
<dbReference type="EMBL" id="FZNR01000001">
    <property type="protein sequence ID" value="SNR25516.1"/>
    <property type="molecule type" value="Genomic_DNA"/>
</dbReference>
<evidence type="ECO:0000256" key="2">
    <source>
        <dbReference type="SAM" id="Phobius"/>
    </source>
</evidence>
<organism evidence="3 4">
    <name type="scientific">Actinoplanes regularis</name>
    <dbReference type="NCBI Taxonomy" id="52697"/>
    <lineage>
        <taxon>Bacteria</taxon>
        <taxon>Bacillati</taxon>
        <taxon>Actinomycetota</taxon>
        <taxon>Actinomycetes</taxon>
        <taxon>Micromonosporales</taxon>
        <taxon>Micromonosporaceae</taxon>
        <taxon>Actinoplanes</taxon>
    </lineage>
</organism>
<evidence type="ECO:0000313" key="3">
    <source>
        <dbReference type="EMBL" id="SNR25516.1"/>
    </source>
</evidence>
<proteinExistence type="predicted"/>
<name>A0A238UU43_9ACTN</name>
<accession>A0A238UU43</accession>
<protein>
    <submittedName>
        <fullName evidence="3">Uncharacterized protein</fullName>
    </submittedName>
</protein>
<dbReference type="Pfam" id="PF19953">
    <property type="entry name" value="EACC1"/>
    <property type="match status" value="1"/>
</dbReference>
<keyword evidence="2" id="KW-1133">Transmembrane helix</keyword>
<dbReference type="RefSeq" id="WP_089290989.1">
    <property type="nucleotide sequence ID" value="NZ_BOMU01000012.1"/>
</dbReference>
<reference evidence="3 4" key="1">
    <citation type="submission" date="2017-06" db="EMBL/GenBank/DDBJ databases">
        <authorList>
            <person name="Kim H.J."/>
            <person name="Triplett B.A."/>
        </authorList>
    </citation>
    <scope>NUCLEOTIDE SEQUENCE [LARGE SCALE GENOMIC DNA]</scope>
    <source>
        <strain evidence="3 4">DSM 43151</strain>
    </source>
</reference>
<sequence length="127" mass="13425">MDDDSGEAATLGRWLTSERALRGSLQREAAPVAAGKMGSAAEFVVKVAEAAVSGVLVALAQSLITFAMQRRRSITINVAAADGASHPIDITGSDDYRRLAADLARLAAQHEQRPGRQAGGQRARRRS</sequence>
<feature type="transmembrane region" description="Helical" evidence="2">
    <location>
        <begin position="47"/>
        <end position="67"/>
    </location>
</feature>
<keyword evidence="2" id="KW-0472">Membrane</keyword>
<dbReference type="AlphaFoldDB" id="A0A238UU43"/>